<reference evidence="1 2" key="1">
    <citation type="submission" date="2019-11" db="EMBL/GenBank/DDBJ databases">
        <title>Comparative genomics of hydrocarbon-degrading Desulfosarcina strains.</title>
        <authorList>
            <person name="Watanabe M."/>
            <person name="Kojima H."/>
            <person name="Fukui M."/>
        </authorList>
    </citation>
    <scope>NUCLEOTIDE SEQUENCE [LARGE SCALE GENOMIC DNA]</scope>
    <source>
        <strain evidence="1 2">28bB2T</strain>
    </source>
</reference>
<organism evidence="1 2">
    <name type="scientific">Desulfosarcina ovata subsp. sediminis</name>
    <dbReference type="NCBI Taxonomy" id="885957"/>
    <lineage>
        <taxon>Bacteria</taxon>
        <taxon>Pseudomonadati</taxon>
        <taxon>Thermodesulfobacteriota</taxon>
        <taxon>Desulfobacteria</taxon>
        <taxon>Desulfobacterales</taxon>
        <taxon>Desulfosarcinaceae</taxon>
        <taxon>Desulfosarcina</taxon>
    </lineage>
</organism>
<accession>A0A5K7ZNE5</accession>
<dbReference type="AlphaFoldDB" id="A0A5K7ZNE5"/>
<gene>
    <name evidence="1" type="ORF">DSCO28_26010</name>
</gene>
<sequence>MILKEVDDKRKIFKDMGMNKWRETKMADLKKGMRIRIYSPSGRPLETGGDETLITLTDAFQKEGQWAVEVRAGT</sequence>
<protein>
    <submittedName>
        <fullName evidence="1">Uncharacterized protein</fullName>
    </submittedName>
</protein>
<dbReference type="KEGG" id="dov:DSCO28_26010"/>
<dbReference type="Proteomes" id="UP000425960">
    <property type="component" value="Chromosome"/>
</dbReference>
<evidence type="ECO:0000313" key="1">
    <source>
        <dbReference type="EMBL" id="BBO82035.1"/>
    </source>
</evidence>
<proteinExistence type="predicted"/>
<dbReference type="RefSeq" id="WP_155322585.1">
    <property type="nucleotide sequence ID" value="NZ_AP021876.1"/>
</dbReference>
<evidence type="ECO:0000313" key="2">
    <source>
        <dbReference type="Proteomes" id="UP000425960"/>
    </source>
</evidence>
<name>A0A5K7ZNE5_9BACT</name>
<dbReference type="EMBL" id="AP021876">
    <property type="protein sequence ID" value="BBO82035.1"/>
    <property type="molecule type" value="Genomic_DNA"/>
</dbReference>